<dbReference type="PANTHER" id="PTHR37089">
    <property type="entry name" value="PROTEIN U-RELATED"/>
    <property type="match status" value="1"/>
</dbReference>
<feature type="signal peptide" evidence="1">
    <location>
        <begin position="1"/>
        <end position="23"/>
    </location>
</feature>
<evidence type="ECO:0000256" key="1">
    <source>
        <dbReference type="SAM" id="SignalP"/>
    </source>
</evidence>
<feature type="domain" description="Spore coat protein U/FanG" evidence="2">
    <location>
        <begin position="32"/>
        <end position="179"/>
    </location>
</feature>
<dbReference type="PANTHER" id="PTHR37089:SF3">
    <property type="entry name" value="EXPORTED PROTEIN"/>
    <property type="match status" value="1"/>
</dbReference>
<protein>
    <recommendedName>
        <fullName evidence="2">Spore coat protein U/FanG domain-containing protein</fullName>
    </recommendedName>
</protein>
<dbReference type="InterPro" id="IPR007893">
    <property type="entry name" value="Spore_coat_U/FanG"/>
</dbReference>
<feature type="chain" id="PRO_5030775929" description="Spore coat protein U/FanG domain-containing protein" evidence="1">
    <location>
        <begin position="24"/>
        <end position="182"/>
    </location>
</feature>
<evidence type="ECO:0000259" key="2">
    <source>
        <dbReference type="Pfam" id="PF05229"/>
    </source>
</evidence>
<dbReference type="Pfam" id="PF05229">
    <property type="entry name" value="SCPU"/>
    <property type="match status" value="1"/>
</dbReference>
<evidence type="ECO:0000313" key="3">
    <source>
        <dbReference type="EMBL" id="MQA53121.1"/>
    </source>
</evidence>
<dbReference type="EMBL" id="WHUV01000001">
    <property type="protein sequence ID" value="MQA53121.1"/>
    <property type="molecule type" value="Genomic_DNA"/>
</dbReference>
<dbReference type="InterPro" id="IPR053167">
    <property type="entry name" value="Spore_coat_component"/>
</dbReference>
<comment type="caution">
    <text evidence="3">The sequence shown here is derived from an EMBL/GenBank/DDBJ whole genome shotgun (WGS) entry which is preliminary data.</text>
</comment>
<gene>
    <name evidence="3" type="ORF">GDH07_07255</name>
</gene>
<dbReference type="Proteomes" id="UP000486534">
    <property type="component" value="Unassembled WGS sequence"/>
</dbReference>
<evidence type="ECO:0000313" key="4">
    <source>
        <dbReference type="Proteomes" id="UP000486534"/>
    </source>
</evidence>
<name>A0A7X1PJ73_9PSED</name>
<sequence length="182" mass="18833">MRMPRLRAALLVLAIAASPLPRAAHSGSKQLTLTVAAAITPGCRLGSGQADVSTYGVLDLGTVANLEQAIFASSSVGAGTIVVNCTPGTDYRISLNDGLWSDSAGGAGRRLKNSTSSGNAFLPYYLFQDAGYSKIWADGTFAKSGLAKGGPEEFPVYILVEEASIAIPPGVYTDTVLVTVSY</sequence>
<proteinExistence type="predicted"/>
<dbReference type="AlphaFoldDB" id="A0A7X1PJ73"/>
<keyword evidence="1" id="KW-0732">Signal</keyword>
<dbReference type="RefSeq" id="WP_152897024.1">
    <property type="nucleotide sequence ID" value="NZ_WHUV01000001.1"/>
</dbReference>
<dbReference type="SMART" id="SM00972">
    <property type="entry name" value="SCPU"/>
    <property type="match status" value="1"/>
</dbReference>
<accession>A0A7X1PJ73</accession>
<organism evidence="3 4">
    <name type="scientific">Pseudomonas piscis</name>
    <dbReference type="NCBI Taxonomy" id="2614538"/>
    <lineage>
        <taxon>Bacteria</taxon>
        <taxon>Pseudomonadati</taxon>
        <taxon>Pseudomonadota</taxon>
        <taxon>Gammaproteobacteria</taxon>
        <taxon>Pseudomonadales</taxon>
        <taxon>Pseudomonadaceae</taxon>
        <taxon>Pseudomonas</taxon>
    </lineage>
</organism>
<reference evidence="3 4" key="1">
    <citation type="submission" date="2019-10" db="EMBL/GenBank/DDBJ databases">
        <title>Pseudomonas dajingensis sp. nov., isolated from the profound head ulcers of farmed Murray cod (Maccullochella peelii peelii).</title>
        <authorList>
            <person name="Liu Y."/>
        </authorList>
    </citation>
    <scope>NUCLEOTIDE SEQUENCE [LARGE SCALE GENOMIC DNA]</scope>
    <source>
        <strain evidence="3 4">MC042</strain>
    </source>
</reference>